<dbReference type="EMBL" id="CAJVPZ010012287">
    <property type="protein sequence ID" value="CAG8638372.1"/>
    <property type="molecule type" value="Genomic_DNA"/>
</dbReference>
<accession>A0A9N9DK77</accession>
<name>A0A9N9DK77_9GLOM</name>
<evidence type="ECO:0000313" key="2">
    <source>
        <dbReference type="Proteomes" id="UP000789396"/>
    </source>
</evidence>
<keyword evidence="2" id="KW-1185">Reference proteome</keyword>
<evidence type="ECO:0000313" key="1">
    <source>
        <dbReference type="EMBL" id="CAG8638372.1"/>
    </source>
</evidence>
<feature type="non-terminal residue" evidence="1">
    <location>
        <position position="1"/>
    </location>
</feature>
<dbReference type="Proteomes" id="UP000789396">
    <property type="component" value="Unassembled WGS sequence"/>
</dbReference>
<dbReference type="AlphaFoldDB" id="A0A9N9DK77"/>
<gene>
    <name evidence="1" type="ORF">RFULGI_LOCUS7987</name>
</gene>
<dbReference type="OrthoDB" id="2423777at2759"/>
<sequence>MYRVIEKLKEMFELVIINIDDLSIEDEKDAFDDDEEPTNEEQIILNDSINTTDLLSEVKAKIYTIFCYYYSNPVPHGLVSALLDPRLKSLDFVKFTNKLAAERILRNLYDNEKLLENEENLSEYENQNSNNANKMDDCTSSDDFLYTSCLLKSLEKDDSQVTNEIKKYFRILEISLRKDPL</sequence>
<reference evidence="1" key="1">
    <citation type="submission" date="2021-06" db="EMBL/GenBank/DDBJ databases">
        <authorList>
            <person name="Kallberg Y."/>
            <person name="Tangrot J."/>
            <person name="Rosling A."/>
        </authorList>
    </citation>
    <scope>NUCLEOTIDE SEQUENCE</scope>
    <source>
        <strain evidence="1">IN212</strain>
    </source>
</reference>
<organism evidence="1 2">
    <name type="scientific">Racocetra fulgida</name>
    <dbReference type="NCBI Taxonomy" id="60492"/>
    <lineage>
        <taxon>Eukaryota</taxon>
        <taxon>Fungi</taxon>
        <taxon>Fungi incertae sedis</taxon>
        <taxon>Mucoromycota</taxon>
        <taxon>Glomeromycotina</taxon>
        <taxon>Glomeromycetes</taxon>
        <taxon>Diversisporales</taxon>
        <taxon>Gigasporaceae</taxon>
        <taxon>Racocetra</taxon>
    </lineage>
</organism>
<comment type="caution">
    <text evidence="1">The sequence shown here is derived from an EMBL/GenBank/DDBJ whole genome shotgun (WGS) entry which is preliminary data.</text>
</comment>
<proteinExistence type="predicted"/>
<protein>
    <submittedName>
        <fullName evidence="1">14489_t:CDS:1</fullName>
    </submittedName>
</protein>
<feature type="non-terminal residue" evidence="1">
    <location>
        <position position="181"/>
    </location>
</feature>